<name>A0A2K4ZKP5_9FIRM</name>
<keyword evidence="3" id="KW-1185">Reference proteome</keyword>
<dbReference type="AlphaFoldDB" id="A0A2K4ZKP5"/>
<evidence type="ECO:0000313" key="2">
    <source>
        <dbReference type="EMBL" id="SOY31059.1"/>
    </source>
</evidence>
<dbReference type="RefSeq" id="WP_207656178.1">
    <property type="nucleotide sequence ID" value="NZ_JANJZD010000024.1"/>
</dbReference>
<feature type="coiled-coil region" evidence="1">
    <location>
        <begin position="240"/>
        <end position="267"/>
    </location>
</feature>
<dbReference type="EMBL" id="OFSM01000021">
    <property type="protein sequence ID" value="SOY31059.1"/>
    <property type="molecule type" value="Genomic_DNA"/>
</dbReference>
<keyword evidence="1" id="KW-0175">Coiled coil</keyword>
<sequence length="270" mass="31913">MLKVTSTEIKKALAKYHPKDYFLTECKTCSTYFPDPQGMLKFDGLAMTRSYTAPCITGYEIKVSRSGFLGDNKWHLYLQYCNEFYFVVPAGLVAKDEIPENVGLIYYYPETGKLMKKRRAVYRKIEEPVGVYKYIIYSRLDQERIPFYEDRAEYARDYLADQSEKRKIGRDFGSKMAKDLKNCQERLERLSDVEGRLEQLRKIEEILEKHQILGWRWYRNLDDTLKDLDDALSSSYPKELGRVEDDLQRALDNLRRIKENHLQKEASELC</sequence>
<dbReference type="Pfam" id="PF06319">
    <property type="entry name" value="MmcB-like"/>
    <property type="match status" value="1"/>
</dbReference>
<dbReference type="Proteomes" id="UP000236311">
    <property type="component" value="Unassembled WGS sequence"/>
</dbReference>
<gene>
    <name evidence="2" type="ORF">AMURIS_03793</name>
</gene>
<organism evidence="2 3">
    <name type="scientific">Acetatifactor muris</name>
    <dbReference type="NCBI Taxonomy" id="879566"/>
    <lineage>
        <taxon>Bacteria</taxon>
        <taxon>Bacillati</taxon>
        <taxon>Bacillota</taxon>
        <taxon>Clostridia</taxon>
        <taxon>Lachnospirales</taxon>
        <taxon>Lachnospiraceae</taxon>
        <taxon>Acetatifactor</taxon>
    </lineage>
</organism>
<reference evidence="2 3" key="1">
    <citation type="submission" date="2018-01" db="EMBL/GenBank/DDBJ databases">
        <authorList>
            <person name="Gaut B.S."/>
            <person name="Morton B.R."/>
            <person name="Clegg M.T."/>
            <person name="Duvall M.R."/>
        </authorList>
    </citation>
    <scope>NUCLEOTIDE SEQUENCE [LARGE SCALE GENOMIC DNA]</scope>
    <source>
        <strain evidence="2">GP69</strain>
    </source>
</reference>
<proteinExistence type="predicted"/>
<accession>A0A2K4ZKP5</accession>
<dbReference type="InterPro" id="IPR009394">
    <property type="entry name" value="MmcB-like"/>
</dbReference>
<feature type="coiled-coil region" evidence="1">
    <location>
        <begin position="180"/>
        <end position="210"/>
    </location>
</feature>
<evidence type="ECO:0000313" key="3">
    <source>
        <dbReference type="Proteomes" id="UP000236311"/>
    </source>
</evidence>
<protein>
    <submittedName>
        <fullName evidence="2">Uncharacterized protein</fullName>
    </submittedName>
</protein>
<evidence type="ECO:0000256" key="1">
    <source>
        <dbReference type="SAM" id="Coils"/>
    </source>
</evidence>